<dbReference type="InterPro" id="IPR000917">
    <property type="entry name" value="Sulfatase_N"/>
</dbReference>
<evidence type="ECO:0000256" key="5">
    <source>
        <dbReference type="ARBA" id="ARBA00022837"/>
    </source>
</evidence>
<dbReference type="Proteomes" id="UP001374579">
    <property type="component" value="Unassembled WGS sequence"/>
</dbReference>
<dbReference type="GO" id="GO:0046872">
    <property type="term" value="F:metal ion binding"/>
    <property type="evidence" value="ECO:0007669"/>
    <property type="project" value="UniProtKB-KW"/>
</dbReference>
<protein>
    <recommendedName>
        <fullName evidence="8">Sulfatase N-terminal domain-containing protein</fullName>
    </recommendedName>
</protein>
<keyword evidence="10" id="KW-1185">Reference proteome</keyword>
<dbReference type="SUPFAM" id="SSF53649">
    <property type="entry name" value="Alkaline phosphatase-like"/>
    <property type="match status" value="1"/>
</dbReference>
<dbReference type="GO" id="GO:0008484">
    <property type="term" value="F:sulfuric ester hydrolase activity"/>
    <property type="evidence" value="ECO:0007669"/>
    <property type="project" value="InterPro"/>
</dbReference>
<dbReference type="EMBL" id="JBAMIC010001697">
    <property type="protein sequence ID" value="KAK7089435.1"/>
    <property type="molecule type" value="Genomic_DNA"/>
</dbReference>
<dbReference type="InterPro" id="IPR017850">
    <property type="entry name" value="Alkaline_phosphatase_core_sf"/>
</dbReference>
<gene>
    <name evidence="9" type="ORF">V1264_024388</name>
</gene>
<dbReference type="InterPro" id="IPR024607">
    <property type="entry name" value="Sulfatase_CS"/>
</dbReference>
<organism evidence="9 10">
    <name type="scientific">Littorina saxatilis</name>
    <dbReference type="NCBI Taxonomy" id="31220"/>
    <lineage>
        <taxon>Eukaryota</taxon>
        <taxon>Metazoa</taxon>
        <taxon>Spiralia</taxon>
        <taxon>Lophotrochozoa</taxon>
        <taxon>Mollusca</taxon>
        <taxon>Gastropoda</taxon>
        <taxon>Caenogastropoda</taxon>
        <taxon>Littorinimorpha</taxon>
        <taxon>Littorinoidea</taxon>
        <taxon>Littorinidae</taxon>
        <taxon>Littorina</taxon>
    </lineage>
</organism>
<feature type="signal peptide" evidence="7">
    <location>
        <begin position="1"/>
        <end position="21"/>
    </location>
</feature>
<feature type="domain" description="Sulfatase N-terminal" evidence="8">
    <location>
        <begin position="30"/>
        <end position="319"/>
    </location>
</feature>
<comment type="similarity">
    <text evidence="2">Belongs to the sulfatase family.</text>
</comment>
<evidence type="ECO:0000313" key="9">
    <source>
        <dbReference type="EMBL" id="KAK7089435.1"/>
    </source>
</evidence>
<accession>A0AAN9G0D7</accession>
<keyword evidence="5" id="KW-0106">Calcium</keyword>
<evidence type="ECO:0000313" key="10">
    <source>
        <dbReference type="Proteomes" id="UP001374579"/>
    </source>
</evidence>
<dbReference type="PANTHER" id="PTHR10342:SF274">
    <property type="entry name" value="ARYLSULFATASE B"/>
    <property type="match status" value="1"/>
</dbReference>
<comment type="cofactor">
    <cofactor evidence="1">
        <name>Ca(2+)</name>
        <dbReference type="ChEBI" id="CHEBI:29108"/>
    </cofactor>
</comment>
<keyword evidence="3" id="KW-0479">Metal-binding</keyword>
<feature type="chain" id="PRO_5042891020" description="Sulfatase N-terminal domain-containing protein" evidence="7">
    <location>
        <begin position="22"/>
        <end position="319"/>
    </location>
</feature>
<dbReference type="Pfam" id="PF00884">
    <property type="entry name" value="Sulfatase"/>
    <property type="match status" value="1"/>
</dbReference>
<sequence>MAPKLLASTFLVTCFLSCAVAQPVPARKKPNILFVLMDDMGWGDVGFRDSQFHTPTIDGMYSQGVRFNNSYTPPNCGPSRAALLSGVYPWRMGLQGNAINSGSSAAIPLGRTILPQKLKDDLGYQTHLVGKWHQGFCKTEQTPTERGFDSFFGFYLSKQDPFSHLSKKDAYDFRSDHEVNRSVAGQYSTYLFSERTRQLVREYKASLASNADTKPFFIMLSYSALHAPNQVPQHYIDQHCADVSDHNRQIKCGMMAAVDEGLKNITDDLKAHGLMDDLLVVFTSDDGGDHEEGSSNWPLRGNKRTLWEGGIRVTTFMYS</sequence>
<dbReference type="PROSITE" id="PS00149">
    <property type="entry name" value="SULFATASE_2"/>
    <property type="match status" value="1"/>
</dbReference>
<evidence type="ECO:0000256" key="4">
    <source>
        <dbReference type="ARBA" id="ARBA00022801"/>
    </source>
</evidence>
<evidence type="ECO:0000256" key="7">
    <source>
        <dbReference type="SAM" id="SignalP"/>
    </source>
</evidence>
<dbReference type="AlphaFoldDB" id="A0AAN9G0D7"/>
<reference evidence="9 10" key="1">
    <citation type="submission" date="2024-02" db="EMBL/GenBank/DDBJ databases">
        <title>Chromosome-scale genome assembly of the rough periwinkle Littorina saxatilis.</title>
        <authorList>
            <person name="De Jode A."/>
            <person name="Faria R."/>
            <person name="Formenti G."/>
            <person name="Sims Y."/>
            <person name="Smith T.P."/>
            <person name="Tracey A."/>
            <person name="Wood J.M.D."/>
            <person name="Zagrodzka Z.B."/>
            <person name="Johannesson K."/>
            <person name="Butlin R.K."/>
            <person name="Leder E.H."/>
        </authorList>
    </citation>
    <scope>NUCLEOTIDE SEQUENCE [LARGE SCALE GENOMIC DNA]</scope>
    <source>
        <strain evidence="9">Snail1</strain>
        <tissue evidence="9">Muscle</tissue>
    </source>
</reference>
<comment type="caution">
    <text evidence="9">The sequence shown here is derived from an EMBL/GenBank/DDBJ whole genome shotgun (WGS) entry which is preliminary data.</text>
</comment>
<evidence type="ECO:0000256" key="3">
    <source>
        <dbReference type="ARBA" id="ARBA00022723"/>
    </source>
</evidence>
<keyword evidence="4" id="KW-0378">Hydrolase</keyword>
<dbReference type="PANTHER" id="PTHR10342">
    <property type="entry name" value="ARYLSULFATASE"/>
    <property type="match status" value="1"/>
</dbReference>
<name>A0AAN9G0D7_9CAEN</name>
<keyword evidence="6" id="KW-0325">Glycoprotein</keyword>
<evidence type="ECO:0000256" key="2">
    <source>
        <dbReference type="ARBA" id="ARBA00008779"/>
    </source>
</evidence>
<evidence type="ECO:0000259" key="8">
    <source>
        <dbReference type="Pfam" id="PF00884"/>
    </source>
</evidence>
<proteinExistence type="inferred from homology"/>
<dbReference type="Gene3D" id="3.40.720.10">
    <property type="entry name" value="Alkaline Phosphatase, subunit A"/>
    <property type="match status" value="1"/>
</dbReference>
<evidence type="ECO:0000256" key="1">
    <source>
        <dbReference type="ARBA" id="ARBA00001913"/>
    </source>
</evidence>
<evidence type="ECO:0000256" key="6">
    <source>
        <dbReference type="ARBA" id="ARBA00023180"/>
    </source>
</evidence>
<dbReference type="CDD" id="cd16029">
    <property type="entry name" value="4-S"/>
    <property type="match status" value="1"/>
</dbReference>
<dbReference type="InterPro" id="IPR047115">
    <property type="entry name" value="ARSB"/>
</dbReference>
<keyword evidence="7" id="KW-0732">Signal</keyword>